<dbReference type="InterPro" id="IPR036390">
    <property type="entry name" value="WH_DNA-bd_sf"/>
</dbReference>
<dbReference type="PROSITE" id="PS50931">
    <property type="entry name" value="HTH_LYSR"/>
    <property type="match status" value="1"/>
</dbReference>
<name>A0ABQ5NL49_9BACI</name>
<protein>
    <submittedName>
        <fullName evidence="6">LysR family transcriptional regulator</fullName>
    </submittedName>
</protein>
<dbReference type="SUPFAM" id="SSF46785">
    <property type="entry name" value="Winged helix' DNA-binding domain"/>
    <property type="match status" value="1"/>
</dbReference>
<keyword evidence="4" id="KW-0804">Transcription</keyword>
<keyword evidence="2" id="KW-0805">Transcription regulation</keyword>
<dbReference type="RefSeq" id="WP_264988827.1">
    <property type="nucleotide sequence ID" value="NZ_BRZA01000002.1"/>
</dbReference>
<dbReference type="InterPro" id="IPR005119">
    <property type="entry name" value="LysR_subst-bd"/>
</dbReference>
<dbReference type="InterPro" id="IPR000847">
    <property type="entry name" value="LysR_HTH_N"/>
</dbReference>
<dbReference type="InterPro" id="IPR050950">
    <property type="entry name" value="HTH-type_LysR_regulators"/>
</dbReference>
<evidence type="ECO:0000256" key="3">
    <source>
        <dbReference type="ARBA" id="ARBA00023125"/>
    </source>
</evidence>
<dbReference type="Gene3D" id="3.40.190.290">
    <property type="match status" value="1"/>
</dbReference>
<evidence type="ECO:0000256" key="4">
    <source>
        <dbReference type="ARBA" id="ARBA00023163"/>
    </source>
</evidence>
<evidence type="ECO:0000313" key="7">
    <source>
        <dbReference type="Proteomes" id="UP001065593"/>
    </source>
</evidence>
<dbReference type="InterPro" id="IPR036388">
    <property type="entry name" value="WH-like_DNA-bd_sf"/>
</dbReference>
<dbReference type="CDD" id="cd05466">
    <property type="entry name" value="PBP2_LTTR_substrate"/>
    <property type="match status" value="1"/>
</dbReference>
<sequence length="303" mass="34080">MEIRLLRYFIAVANQQNISAAAKSLHISQPTLSRQISDLEEKLGTPLLIRGNRKITLTTEGQFFLTKAKEIVMLMDKMEANLNQPTEMISGEIYIGGGETEAMSFIAKTLKDLLKDCPSIQFHLYSGDADDVKAKLDSGLLDFGIIIEPADKQKYNYIQLPATDTWGILMRKDSPLAEKPSIQPMDLIDKPLLISRQTMVDTKLTGWPGWFGADMTDLHVVGTYNLLYNAAHMVEEALGYALCLDKLINTSGDSELCFKRLNPGLKANLDIIWKKNQVLSPAANQFLVKIRHHVEKHHQYGYK</sequence>
<dbReference type="EMBL" id="BRZA01000002">
    <property type="protein sequence ID" value="GLC89082.1"/>
    <property type="molecule type" value="Genomic_DNA"/>
</dbReference>
<comment type="caution">
    <text evidence="6">The sequence shown here is derived from an EMBL/GenBank/DDBJ whole genome shotgun (WGS) entry which is preliminary data.</text>
</comment>
<dbReference type="Gene3D" id="1.10.10.10">
    <property type="entry name" value="Winged helix-like DNA-binding domain superfamily/Winged helix DNA-binding domain"/>
    <property type="match status" value="1"/>
</dbReference>
<proteinExistence type="inferred from homology"/>
<comment type="similarity">
    <text evidence="1">Belongs to the LysR transcriptional regulatory family.</text>
</comment>
<dbReference type="Pfam" id="PF03466">
    <property type="entry name" value="LysR_substrate"/>
    <property type="match status" value="1"/>
</dbReference>
<evidence type="ECO:0000259" key="5">
    <source>
        <dbReference type="PROSITE" id="PS50931"/>
    </source>
</evidence>
<dbReference type="Proteomes" id="UP001065593">
    <property type="component" value="Unassembled WGS sequence"/>
</dbReference>
<keyword evidence="3" id="KW-0238">DNA-binding</keyword>
<dbReference type="SUPFAM" id="SSF53850">
    <property type="entry name" value="Periplasmic binding protein-like II"/>
    <property type="match status" value="1"/>
</dbReference>
<dbReference type="PANTHER" id="PTHR30419:SF8">
    <property type="entry name" value="NITROGEN ASSIMILATION TRANSCRIPTIONAL ACTIVATOR-RELATED"/>
    <property type="match status" value="1"/>
</dbReference>
<evidence type="ECO:0000256" key="1">
    <source>
        <dbReference type="ARBA" id="ARBA00009437"/>
    </source>
</evidence>
<reference evidence="6" key="1">
    <citation type="submission" date="2022-08" db="EMBL/GenBank/DDBJ databases">
        <title>Draft genome sequence of Lysinibacillus sp. strain KH24.</title>
        <authorList>
            <person name="Kanbe H."/>
            <person name="Itoh H."/>
        </authorList>
    </citation>
    <scope>NUCLEOTIDE SEQUENCE</scope>
    <source>
        <strain evidence="6">KH24</strain>
    </source>
</reference>
<gene>
    <name evidence="6" type="ORF">LYSBPC_22090</name>
</gene>
<dbReference type="PANTHER" id="PTHR30419">
    <property type="entry name" value="HTH-TYPE TRANSCRIPTIONAL REGULATOR YBHD"/>
    <property type="match status" value="1"/>
</dbReference>
<keyword evidence="7" id="KW-1185">Reference proteome</keyword>
<dbReference type="Pfam" id="PF00126">
    <property type="entry name" value="HTH_1"/>
    <property type="match status" value="1"/>
</dbReference>
<evidence type="ECO:0000256" key="2">
    <source>
        <dbReference type="ARBA" id="ARBA00023015"/>
    </source>
</evidence>
<feature type="domain" description="HTH lysR-type" evidence="5">
    <location>
        <begin position="1"/>
        <end position="58"/>
    </location>
</feature>
<dbReference type="PRINTS" id="PR00039">
    <property type="entry name" value="HTHLYSR"/>
</dbReference>
<organism evidence="6 7">
    <name type="scientific">Lysinibacillus piscis</name>
    <dbReference type="NCBI Taxonomy" id="2518931"/>
    <lineage>
        <taxon>Bacteria</taxon>
        <taxon>Bacillati</taxon>
        <taxon>Bacillota</taxon>
        <taxon>Bacilli</taxon>
        <taxon>Bacillales</taxon>
        <taxon>Bacillaceae</taxon>
        <taxon>Lysinibacillus</taxon>
    </lineage>
</organism>
<evidence type="ECO:0000313" key="6">
    <source>
        <dbReference type="EMBL" id="GLC89082.1"/>
    </source>
</evidence>
<accession>A0ABQ5NL49</accession>